<name>A0A512E290_9PROT</name>
<organism evidence="10 11">
    <name type="scientific">Skermanella aerolata</name>
    <dbReference type="NCBI Taxonomy" id="393310"/>
    <lineage>
        <taxon>Bacteria</taxon>
        <taxon>Pseudomonadati</taxon>
        <taxon>Pseudomonadota</taxon>
        <taxon>Alphaproteobacteria</taxon>
        <taxon>Rhodospirillales</taxon>
        <taxon>Azospirillaceae</taxon>
        <taxon>Skermanella</taxon>
    </lineage>
</organism>
<keyword evidence="5 7" id="KW-0472">Membrane</keyword>
<gene>
    <name evidence="10" type="ORF">SAE02_70010</name>
</gene>
<evidence type="ECO:0000256" key="7">
    <source>
        <dbReference type="SAM" id="Phobius"/>
    </source>
</evidence>
<dbReference type="RefSeq" id="WP_044436568.1">
    <property type="nucleotide sequence ID" value="NZ_BJYZ01000052.1"/>
</dbReference>
<dbReference type="GO" id="GO:0005886">
    <property type="term" value="C:plasma membrane"/>
    <property type="evidence" value="ECO:0007669"/>
    <property type="project" value="UniProtKB-SubCell"/>
</dbReference>
<dbReference type="Pfam" id="PF02706">
    <property type="entry name" value="Wzz"/>
    <property type="match status" value="1"/>
</dbReference>
<dbReference type="PANTHER" id="PTHR32309">
    <property type="entry name" value="TYROSINE-PROTEIN KINASE"/>
    <property type="match status" value="1"/>
</dbReference>
<evidence type="ECO:0000313" key="10">
    <source>
        <dbReference type="EMBL" id="GEO42853.1"/>
    </source>
</evidence>
<evidence type="ECO:0000259" key="9">
    <source>
        <dbReference type="Pfam" id="PF13807"/>
    </source>
</evidence>
<evidence type="ECO:0000256" key="2">
    <source>
        <dbReference type="ARBA" id="ARBA00022475"/>
    </source>
</evidence>
<evidence type="ECO:0000256" key="6">
    <source>
        <dbReference type="SAM" id="Coils"/>
    </source>
</evidence>
<accession>A0A512E290</accession>
<reference evidence="10 11" key="1">
    <citation type="submission" date="2019-07" db="EMBL/GenBank/DDBJ databases">
        <title>Whole genome shotgun sequence of Skermanella aerolata NBRC 106429.</title>
        <authorList>
            <person name="Hosoyama A."/>
            <person name="Uohara A."/>
            <person name="Ohji S."/>
            <person name="Ichikawa N."/>
        </authorList>
    </citation>
    <scope>NUCLEOTIDE SEQUENCE [LARGE SCALE GENOMIC DNA]</scope>
    <source>
        <strain evidence="10 11">NBRC 106429</strain>
    </source>
</reference>
<keyword evidence="2" id="KW-1003">Cell membrane</keyword>
<dbReference type="GO" id="GO:0004713">
    <property type="term" value="F:protein tyrosine kinase activity"/>
    <property type="evidence" value="ECO:0007669"/>
    <property type="project" value="TreeGrafter"/>
</dbReference>
<evidence type="ECO:0000256" key="5">
    <source>
        <dbReference type="ARBA" id="ARBA00023136"/>
    </source>
</evidence>
<dbReference type="OrthoDB" id="9795292at2"/>
<keyword evidence="6" id="KW-0175">Coiled coil</keyword>
<feature type="domain" description="Tyrosine-protein kinase G-rich" evidence="9">
    <location>
        <begin position="362"/>
        <end position="443"/>
    </location>
</feature>
<comment type="subcellular location">
    <subcellularLocation>
        <location evidence="1">Cell membrane</location>
        <topology evidence="1">Multi-pass membrane protein</topology>
    </subcellularLocation>
</comment>
<keyword evidence="4 7" id="KW-1133">Transmembrane helix</keyword>
<comment type="caution">
    <text evidence="10">The sequence shown here is derived from an EMBL/GenBank/DDBJ whole genome shotgun (WGS) entry which is preliminary data.</text>
</comment>
<dbReference type="Pfam" id="PF13807">
    <property type="entry name" value="GNVR"/>
    <property type="match status" value="1"/>
</dbReference>
<dbReference type="SUPFAM" id="SSF57997">
    <property type="entry name" value="Tropomyosin"/>
    <property type="match status" value="1"/>
</dbReference>
<dbReference type="InterPro" id="IPR003856">
    <property type="entry name" value="LPS_length_determ_N"/>
</dbReference>
<protein>
    <submittedName>
        <fullName evidence="10">Chain-length determining protein</fullName>
    </submittedName>
</protein>
<keyword evidence="11" id="KW-1185">Reference proteome</keyword>
<dbReference type="InterPro" id="IPR014345">
    <property type="entry name" value="XrtA_polysacc_chain"/>
</dbReference>
<feature type="transmembrane region" description="Helical" evidence="7">
    <location>
        <begin position="21"/>
        <end position="41"/>
    </location>
</feature>
<feature type="transmembrane region" description="Helical" evidence="7">
    <location>
        <begin position="420"/>
        <end position="444"/>
    </location>
</feature>
<dbReference type="InterPro" id="IPR032807">
    <property type="entry name" value="GNVR"/>
</dbReference>
<dbReference type="Proteomes" id="UP000321523">
    <property type="component" value="Unassembled WGS sequence"/>
</dbReference>
<dbReference type="NCBIfam" id="TIGR03007">
    <property type="entry name" value="pepcterm_ChnLen"/>
    <property type="match status" value="1"/>
</dbReference>
<evidence type="ECO:0000259" key="8">
    <source>
        <dbReference type="Pfam" id="PF02706"/>
    </source>
</evidence>
<feature type="transmembrane region" description="Helical" evidence="7">
    <location>
        <begin position="482"/>
        <end position="503"/>
    </location>
</feature>
<dbReference type="InterPro" id="IPR050445">
    <property type="entry name" value="Bact_polysacc_biosynth/exp"/>
</dbReference>
<evidence type="ECO:0000256" key="4">
    <source>
        <dbReference type="ARBA" id="ARBA00022989"/>
    </source>
</evidence>
<evidence type="ECO:0000256" key="3">
    <source>
        <dbReference type="ARBA" id="ARBA00022692"/>
    </source>
</evidence>
<dbReference type="EMBL" id="BJYZ01000052">
    <property type="protein sequence ID" value="GEO42853.1"/>
    <property type="molecule type" value="Genomic_DNA"/>
</dbReference>
<dbReference type="AlphaFoldDB" id="A0A512E290"/>
<feature type="domain" description="Polysaccharide chain length determinant N-terminal" evidence="8">
    <location>
        <begin position="15"/>
        <end position="96"/>
    </location>
</feature>
<evidence type="ECO:0000256" key="1">
    <source>
        <dbReference type="ARBA" id="ARBA00004651"/>
    </source>
</evidence>
<proteinExistence type="predicted"/>
<keyword evidence="3 7" id="KW-0812">Transmembrane</keyword>
<feature type="coiled-coil region" evidence="6">
    <location>
        <begin position="171"/>
        <end position="240"/>
    </location>
</feature>
<dbReference type="PANTHER" id="PTHR32309:SF13">
    <property type="entry name" value="FERRIC ENTEROBACTIN TRANSPORT PROTEIN FEPE"/>
    <property type="match status" value="1"/>
</dbReference>
<evidence type="ECO:0000313" key="11">
    <source>
        <dbReference type="Proteomes" id="UP000321523"/>
    </source>
</evidence>
<sequence>MNDLTLNMKELIRHYATELWARRWWVVGIVWLVSLAGWFVVARMPDVYASSARVYVDTQSLLNPLMKGMTVRPDIEQQIEIMRRTLISRPNMEQLIRLTDLDLTVNSEGARESLLSGLEQRIRFAGEGRQIFNIQFEDSDPKLAHSVVQSLLQIFVEQNVGDSRRDIERTRRFVDTQIADYEKRLRDSEAQVAEFRRANAEELRYKDIVNSRLQTAEFDLRQLENQLQAGTWQRDQLKTQLAGTPETLAGADPAQAAAAQASSAAGQRVEQLRQQLSEMRLRFTEQNPSVINMKRMIEQAEADARRQSGGGAAPNPMRKQLEGEIQRLDLEIASLGRRIELRNNELGELRKRQDEVPAVELQLAQMNRDYGVLRQNYDQLIERRESIRMADRLDSQTSNVDFRVVDPPLVPTRPSGPNRALLFGGVLGAAFAAALGVVFVLIQLKDSFSNPNRLREAFDVPVLGSVSMVPSPKRRRWKRAEVSALGGSVAVLLLVFSGLMMLYQPGQPKPTLSGLAASVFDQSRTGS</sequence>